<dbReference type="PANTHER" id="PTHR43399:SF5">
    <property type="entry name" value="PEPTIDASE S8 FAMILY WITH PROTEASE-ASSOCIATED DOMAIN"/>
    <property type="match status" value="1"/>
</dbReference>
<dbReference type="EMBL" id="DSBX01000226">
    <property type="protein sequence ID" value="HDQ99838.1"/>
    <property type="molecule type" value="Genomic_DNA"/>
</dbReference>
<gene>
    <name evidence="6" type="ORF">ENN51_06100</name>
</gene>
<dbReference type="PROSITE" id="PS51892">
    <property type="entry name" value="SUBTILASE"/>
    <property type="match status" value="1"/>
</dbReference>
<feature type="domain" description="Peptidase S8/S53" evidence="5">
    <location>
        <begin position="235"/>
        <end position="493"/>
    </location>
</feature>
<accession>A0A7V0T6I9</accession>
<feature type="active site" description="Charge relay system" evidence="4">
    <location>
        <position position="244"/>
    </location>
</feature>
<dbReference type="PANTHER" id="PTHR43399">
    <property type="entry name" value="SUBTILISIN-RELATED"/>
    <property type="match status" value="1"/>
</dbReference>
<dbReference type="InterPro" id="IPR000209">
    <property type="entry name" value="Peptidase_S8/S53_dom"/>
</dbReference>
<dbReference type="InterPro" id="IPR015500">
    <property type="entry name" value="Peptidase_S8_subtilisin-rel"/>
</dbReference>
<evidence type="ECO:0000256" key="4">
    <source>
        <dbReference type="PROSITE-ProRule" id="PRU01240"/>
    </source>
</evidence>
<dbReference type="InterPro" id="IPR034058">
    <property type="entry name" value="TagA/B/C/D_pept_dom"/>
</dbReference>
<organism evidence="6">
    <name type="scientific">candidate division WOR-3 bacterium</name>
    <dbReference type="NCBI Taxonomy" id="2052148"/>
    <lineage>
        <taxon>Bacteria</taxon>
        <taxon>Bacteria division WOR-3</taxon>
    </lineage>
</organism>
<dbReference type="GO" id="GO:0004252">
    <property type="term" value="F:serine-type endopeptidase activity"/>
    <property type="evidence" value="ECO:0007669"/>
    <property type="project" value="UniProtKB-UniRule"/>
</dbReference>
<dbReference type="GO" id="GO:0006508">
    <property type="term" value="P:proteolysis"/>
    <property type="evidence" value="ECO:0007669"/>
    <property type="project" value="UniProtKB-KW"/>
</dbReference>
<keyword evidence="2 4" id="KW-0378">Hydrolase</keyword>
<evidence type="ECO:0000313" key="6">
    <source>
        <dbReference type="EMBL" id="HDQ99838.1"/>
    </source>
</evidence>
<dbReference type="InterPro" id="IPR036852">
    <property type="entry name" value="Peptidase_S8/S53_dom_sf"/>
</dbReference>
<dbReference type="SUPFAM" id="SSF52743">
    <property type="entry name" value="Subtilisin-like"/>
    <property type="match status" value="1"/>
</dbReference>
<dbReference type="Pfam" id="PF00082">
    <property type="entry name" value="Peptidase_S8"/>
    <property type="match status" value="1"/>
</dbReference>
<dbReference type="Proteomes" id="UP000885672">
    <property type="component" value="Unassembled WGS sequence"/>
</dbReference>
<keyword evidence="3 4" id="KW-0720">Serine protease</keyword>
<dbReference type="InterPro" id="IPR051048">
    <property type="entry name" value="Peptidase_S8/S53_subtilisin"/>
</dbReference>
<comment type="caution">
    <text evidence="6">The sequence shown here is derived from an EMBL/GenBank/DDBJ whole genome shotgun (WGS) entry which is preliminary data.</text>
</comment>
<evidence type="ECO:0000256" key="3">
    <source>
        <dbReference type="ARBA" id="ARBA00022825"/>
    </source>
</evidence>
<sequence>MNERASERYSMGRALRFQPESEPAVSISFSNGLRVDTRTGADNVPAGFRADAAAPGPQLSLIQFTGPLERDRRRGLEREGIRAFGYLAPYATMAVLDAEQRERVAALPFVGWVGPFHPGYKLQEHLLHARGRLELDLLLTPFGDEEAVLGRIAELAGDVKQVTHSGFGTVVRFFLDAERLGQLAALDDIIWVQEWTEPEFCNNSVQWVTQTGWRSSAPPDTSTLARNVWRQGVRGRGLILSTTDSGLNTGHDMFRDPDLPITPPGIWPGHRKVVAFKLYAGADPGENPYHGSHVNGTVAGCDSVTGGTSFYDGAAKDARVYFVDVSASGGGLVIGTDLTALWDTVYLGRGLPDSLRPIVQHSGSWGWGNSQGTYLIQDASTDAYAWANKDFLNIISAGNSGSSPRTIGNPGLAKNVLTIGATGRGTASNTIAGFSSRGPTQDGRTKPNIVAPGVNLWSARNTGTNTYSQMSGTSMAAPAANGTIALMRQYLRDGYYPTGTPEPADRREYISAALLRAMAMVSG</sequence>
<dbReference type="CDD" id="cd04842">
    <property type="entry name" value="Peptidases_S8_Kp43_protease"/>
    <property type="match status" value="1"/>
</dbReference>
<dbReference type="Gene3D" id="3.40.50.200">
    <property type="entry name" value="Peptidase S8/S53 domain"/>
    <property type="match status" value="1"/>
</dbReference>
<feature type="active site" description="Charge relay system" evidence="4">
    <location>
        <position position="290"/>
    </location>
</feature>
<protein>
    <recommendedName>
        <fullName evidence="5">Peptidase S8/S53 domain-containing protein</fullName>
    </recommendedName>
</protein>
<proteinExistence type="inferred from homology"/>
<name>A0A7V0T6I9_UNCW3</name>
<dbReference type="AlphaFoldDB" id="A0A7V0T6I9"/>
<reference evidence="6" key="1">
    <citation type="journal article" date="2020" name="mSystems">
        <title>Genome- and Community-Level Interaction Insights into Carbon Utilization and Element Cycling Functions of Hydrothermarchaeota in Hydrothermal Sediment.</title>
        <authorList>
            <person name="Zhou Z."/>
            <person name="Liu Y."/>
            <person name="Xu W."/>
            <person name="Pan J."/>
            <person name="Luo Z.H."/>
            <person name="Li M."/>
        </authorList>
    </citation>
    <scope>NUCLEOTIDE SEQUENCE [LARGE SCALE GENOMIC DNA]</scope>
    <source>
        <strain evidence="6">SpSt-1182</strain>
    </source>
</reference>
<comment type="similarity">
    <text evidence="4">Belongs to the peptidase S8 family.</text>
</comment>
<evidence type="ECO:0000256" key="2">
    <source>
        <dbReference type="ARBA" id="ARBA00022801"/>
    </source>
</evidence>
<dbReference type="PRINTS" id="PR00723">
    <property type="entry name" value="SUBTILISIN"/>
</dbReference>
<keyword evidence="1 4" id="KW-0645">Protease</keyword>
<evidence type="ECO:0000259" key="5">
    <source>
        <dbReference type="Pfam" id="PF00082"/>
    </source>
</evidence>
<evidence type="ECO:0000256" key="1">
    <source>
        <dbReference type="ARBA" id="ARBA00022670"/>
    </source>
</evidence>
<feature type="active site" description="Charge relay system" evidence="4">
    <location>
        <position position="474"/>
    </location>
</feature>
<feature type="non-terminal residue" evidence="6">
    <location>
        <position position="523"/>
    </location>
</feature>